<dbReference type="PROSITE" id="PS50157">
    <property type="entry name" value="ZINC_FINGER_C2H2_2"/>
    <property type="match status" value="2"/>
</dbReference>
<comment type="caution">
    <text evidence="10">The sequence shown here is derived from an EMBL/GenBank/DDBJ whole genome shotgun (WGS) entry which is preliminary data.</text>
</comment>
<sequence length="821" mass="91480">MSCGISARVATLLFHPSEPILPTEMTSALQTASTDPSHPTPSHATKRTHQLHPVANWGCRSCQRRFTRLDHLHRHERTHTKQKPFKCHLCQKAFCRSDVLLRHATQVHGTTLDDDDASPPVENQVLDQTSGLLVPLHPQTVDDSLLPSYPHVQTVENTDVHFDGTFQSLFHILPSDFDPLLLTLVSPDFDFDATRQAIHENASIAPIALFPSLNAIPSPIAPPVASDTSSEGLSFPSESHPTIPLPNLPSPSHSVLPEPTDILKRVNTEFLLLLYRKHFVPNLPFIHLPSLDLDAAVHGHFANQNSDSDSNPAPTSAQSTRRPVHRALFLSMLAMGAASSLQLSLARKLHEETDSAIRAEINRGKPSLALTQAMVHHIIFRISSTSTGDTVLENSALKYMAALMDFVRDLQLHQQAEPVTNIDVTRWNVRDWQTWIAGEERSRTVFTAMNLTSNCLTYLVTTPLPDLKLLDIKIPCSEAAWDVDNLADFQNIWISRHLNELPTFHVAYLNLFSRCDTQDVGRRNGITTVPQPLETLSEFGLLALVSALNISVCQWDSMHHVLYDVAGQRRVLQNYVSAVQKCQRLWNQQWDFVRYRSSTASSYKLLASCVPLIHNIHLMLRVDLSADKNALQQRKYTTVGSHVSQSSVGRSGDSTRARHSVINQHRDTPDHAVKHVSEGIIYEAAVYAADALESLLRLGPWWDRSGKAVDLPLHVMSVFNCVQVLCNWLTSGNPEPARHENRLHSTCERLSRECQAVFRSKRACSVQPGAVAEEIAYALLETVSGYLEGDFAWIVLNHIGKGLGARANSILKKNLVTRVSL</sequence>
<dbReference type="Proteomes" id="UP000813461">
    <property type="component" value="Unassembled WGS sequence"/>
</dbReference>
<dbReference type="CDD" id="cd12148">
    <property type="entry name" value="fungal_TF_MHR"/>
    <property type="match status" value="1"/>
</dbReference>
<dbReference type="OrthoDB" id="10018191at2759"/>
<evidence type="ECO:0000313" key="11">
    <source>
        <dbReference type="Proteomes" id="UP000813461"/>
    </source>
</evidence>
<dbReference type="EMBL" id="JAGMVJ010000006">
    <property type="protein sequence ID" value="KAH7089679.1"/>
    <property type="molecule type" value="Genomic_DNA"/>
</dbReference>
<reference evidence="10" key="1">
    <citation type="journal article" date="2021" name="Nat. Commun.">
        <title>Genetic determinants of endophytism in the Arabidopsis root mycobiome.</title>
        <authorList>
            <person name="Mesny F."/>
            <person name="Miyauchi S."/>
            <person name="Thiergart T."/>
            <person name="Pickel B."/>
            <person name="Atanasova L."/>
            <person name="Karlsson M."/>
            <person name="Huettel B."/>
            <person name="Barry K.W."/>
            <person name="Haridas S."/>
            <person name="Chen C."/>
            <person name="Bauer D."/>
            <person name="Andreopoulos W."/>
            <person name="Pangilinan J."/>
            <person name="LaButti K."/>
            <person name="Riley R."/>
            <person name="Lipzen A."/>
            <person name="Clum A."/>
            <person name="Drula E."/>
            <person name="Henrissat B."/>
            <person name="Kohler A."/>
            <person name="Grigoriev I.V."/>
            <person name="Martin F.M."/>
            <person name="Hacquard S."/>
        </authorList>
    </citation>
    <scope>NUCLEOTIDE SEQUENCE</scope>
    <source>
        <strain evidence="10">MPI-SDFR-AT-0120</strain>
    </source>
</reference>
<evidence type="ECO:0000256" key="5">
    <source>
        <dbReference type="ARBA" id="ARBA00022833"/>
    </source>
</evidence>
<keyword evidence="2" id="KW-0479">Metal-binding</keyword>
<feature type="domain" description="C2H2-type" evidence="9">
    <location>
        <begin position="85"/>
        <end position="108"/>
    </location>
</feature>
<name>A0A8K0RBF5_9PLEO</name>
<evidence type="ECO:0000256" key="3">
    <source>
        <dbReference type="ARBA" id="ARBA00022737"/>
    </source>
</evidence>
<evidence type="ECO:0000256" key="2">
    <source>
        <dbReference type="ARBA" id="ARBA00022723"/>
    </source>
</evidence>
<evidence type="ECO:0000256" key="1">
    <source>
        <dbReference type="ARBA" id="ARBA00004123"/>
    </source>
</evidence>
<evidence type="ECO:0000256" key="6">
    <source>
        <dbReference type="ARBA" id="ARBA00023242"/>
    </source>
</evidence>
<organism evidence="10 11">
    <name type="scientific">Paraphoma chrysanthemicola</name>
    <dbReference type="NCBI Taxonomy" id="798071"/>
    <lineage>
        <taxon>Eukaryota</taxon>
        <taxon>Fungi</taxon>
        <taxon>Dikarya</taxon>
        <taxon>Ascomycota</taxon>
        <taxon>Pezizomycotina</taxon>
        <taxon>Dothideomycetes</taxon>
        <taxon>Pleosporomycetidae</taxon>
        <taxon>Pleosporales</taxon>
        <taxon>Pleosporineae</taxon>
        <taxon>Phaeosphaeriaceae</taxon>
        <taxon>Paraphoma</taxon>
    </lineage>
</organism>
<dbReference type="GO" id="GO:0006351">
    <property type="term" value="P:DNA-templated transcription"/>
    <property type="evidence" value="ECO:0007669"/>
    <property type="project" value="InterPro"/>
</dbReference>
<accession>A0A8K0RBF5</accession>
<comment type="subcellular location">
    <subcellularLocation>
        <location evidence="1">Nucleus</location>
    </subcellularLocation>
</comment>
<gene>
    <name evidence="10" type="ORF">FB567DRAFT_307652</name>
</gene>
<dbReference type="AlphaFoldDB" id="A0A8K0RBF5"/>
<evidence type="ECO:0000256" key="8">
    <source>
        <dbReference type="SAM" id="MobiDB-lite"/>
    </source>
</evidence>
<dbReference type="InterPro" id="IPR036236">
    <property type="entry name" value="Znf_C2H2_sf"/>
</dbReference>
<protein>
    <recommendedName>
        <fullName evidence="9">C2H2-type domain-containing protein</fullName>
    </recommendedName>
</protein>
<feature type="region of interest" description="Disordered" evidence="8">
    <location>
        <begin position="221"/>
        <end position="251"/>
    </location>
</feature>
<evidence type="ECO:0000313" key="10">
    <source>
        <dbReference type="EMBL" id="KAH7089679.1"/>
    </source>
</evidence>
<dbReference type="PANTHER" id="PTHR40626">
    <property type="entry name" value="MIP31509P"/>
    <property type="match status" value="1"/>
</dbReference>
<evidence type="ECO:0000259" key="9">
    <source>
        <dbReference type="PROSITE" id="PS50157"/>
    </source>
</evidence>
<feature type="compositionally biased region" description="Polar residues" evidence="8">
    <location>
        <begin position="227"/>
        <end position="240"/>
    </location>
</feature>
<dbReference type="InterPro" id="IPR013087">
    <property type="entry name" value="Znf_C2H2_type"/>
</dbReference>
<feature type="domain" description="C2H2-type" evidence="9">
    <location>
        <begin position="57"/>
        <end position="84"/>
    </location>
</feature>
<keyword evidence="4 7" id="KW-0863">Zinc-finger</keyword>
<dbReference type="GO" id="GO:0008270">
    <property type="term" value="F:zinc ion binding"/>
    <property type="evidence" value="ECO:0007669"/>
    <property type="project" value="UniProtKB-KW"/>
</dbReference>
<dbReference type="GO" id="GO:0000981">
    <property type="term" value="F:DNA-binding transcription factor activity, RNA polymerase II-specific"/>
    <property type="evidence" value="ECO:0007669"/>
    <property type="project" value="InterPro"/>
</dbReference>
<evidence type="ECO:0000256" key="7">
    <source>
        <dbReference type="PROSITE-ProRule" id="PRU00042"/>
    </source>
</evidence>
<dbReference type="GO" id="GO:0005634">
    <property type="term" value="C:nucleus"/>
    <property type="evidence" value="ECO:0007669"/>
    <property type="project" value="UniProtKB-SubCell"/>
</dbReference>
<feature type="region of interest" description="Disordered" evidence="8">
    <location>
        <begin position="302"/>
        <end position="321"/>
    </location>
</feature>
<keyword evidence="3" id="KW-0677">Repeat</keyword>
<dbReference type="GO" id="GO:0000978">
    <property type="term" value="F:RNA polymerase II cis-regulatory region sequence-specific DNA binding"/>
    <property type="evidence" value="ECO:0007669"/>
    <property type="project" value="InterPro"/>
</dbReference>
<dbReference type="PROSITE" id="PS00028">
    <property type="entry name" value="ZINC_FINGER_C2H2_1"/>
    <property type="match status" value="2"/>
</dbReference>
<keyword evidence="11" id="KW-1185">Reference proteome</keyword>
<keyword evidence="6" id="KW-0539">Nucleus</keyword>
<evidence type="ECO:0000256" key="4">
    <source>
        <dbReference type="ARBA" id="ARBA00022771"/>
    </source>
</evidence>
<dbReference type="GO" id="GO:0000785">
    <property type="term" value="C:chromatin"/>
    <property type="evidence" value="ECO:0007669"/>
    <property type="project" value="TreeGrafter"/>
</dbReference>
<dbReference type="InterPro" id="IPR051059">
    <property type="entry name" value="VerF-like"/>
</dbReference>
<dbReference type="SMART" id="SM00355">
    <property type="entry name" value="ZnF_C2H2"/>
    <property type="match status" value="2"/>
</dbReference>
<feature type="compositionally biased region" description="Polar residues" evidence="8">
    <location>
        <begin position="26"/>
        <end position="43"/>
    </location>
</feature>
<proteinExistence type="predicted"/>
<dbReference type="Gene3D" id="3.30.160.60">
    <property type="entry name" value="Classic Zinc Finger"/>
    <property type="match status" value="2"/>
</dbReference>
<keyword evidence="5" id="KW-0862">Zinc</keyword>
<dbReference type="PANTHER" id="PTHR40626:SF31">
    <property type="entry name" value="TRANSCRIPTIONAL ACTIVATOR_REPRESSOR MOT3"/>
    <property type="match status" value="1"/>
</dbReference>
<dbReference type="SUPFAM" id="SSF57667">
    <property type="entry name" value="beta-beta-alpha zinc fingers"/>
    <property type="match status" value="1"/>
</dbReference>
<feature type="region of interest" description="Disordered" evidence="8">
    <location>
        <begin position="26"/>
        <end position="48"/>
    </location>
</feature>